<dbReference type="Pfam" id="PF13485">
    <property type="entry name" value="Peptidase_MA_2"/>
    <property type="match status" value="1"/>
</dbReference>
<dbReference type="AlphaFoldDB" id="A0A239FAR7"/>
<keyword evidence="1" id="KW-0812">Transmembrane</keyword>
<keyword evidence="4" id="KW-1185">Reference proteome</keyword>
<gene>
    <name evidence="3" type="ORF">SAMN05446037_101272</name>
</gene>
<reference evidence="3 4" key="1">
    <citation type="submission" date="2017-06" db="EMBL/GenBank/DDBJ databases">
        <authorList>
            <person name="Kim H.J."/>
            <person name="Triplett B.A."/>
        </authorList>
    </citation>
    <scope>NUCLEOTIDE SEQUENCE [LARGE SCALE GENOMIC DNA]</scope>
    <source>
        <strain evidence="3 4">SCA</strain>
    </source>
</reference>
<evidence type="ECO:0000256" key="1">
    <source>
        <dbReference type="SAM" id="Phobius"/>
    </source>
</evidence>
<name>A0A239FAR7_9FIRM</name>
<dbReference type="Proteomes" id="UP000198304">
    <property type="component" value="Unassembled WGS sequence"/>
</dbReference>
<dbReference type="InterPro" id="IPR039568">
    <property type="entry name" value="Peptidase_MA-like_dom"/>
</dbReference>
<organism evidence="3 4">
    <name type="scientific">Anaerovirgula multivorans</name>
    <dbReference type="NCBI Taxonomy" id="312168"/>
    <lineage>
        <taxon>Bacteria</taxon>
        <taxon>Bacillati</taxon>
        <taxon>Bacillota</taxon>
        <taxon>Clostridia</taxon>
        <taxon>Peptostreptococcales</taxon>
        <taxon>Natronincolaceae</taxon>
        <taxon>Anaerovirgula</taxon>
    </lineage>
</organism>
<feature type="domain" description="Peptidase MA-like" evidence="2">
    <location>
        <begin position="103"/>
        <end position="265"/>
    </location>
</feature>
<evidence type="ECO:0000313" key="3">
    <source>
        <dbReference type="EMBL" id="SNS53393.1"/>
    </source>
</evidence>
<protein>
    <recommendedName>
        <fullName evidence="2">Peptidase MA-like domain-containing protein</fullName>
    </recommendedName>
</protein>
<dbReference type="EMBL" id="FZOJ01000012">
    <property type="protein sequence ID" value="SNS53393.1"/>
    <property type="molecule type" value="Genomic_DNA"/>
</dbReference>
<accession>A0A239FAR7</accession>
<keyword evidence="1" id="KW-1133">Transmembrane helix</keyword>
<evidence type="ECO:0000313" key="4">
    <source>
        <dbReference type="Proteomes" id="UP000198304"/>
    </source>
</evidence>
<sequence length="269" mass="31396">MIINKRKSIIPVKLLLIGVIVAVIVFFSYGIQTYNLAIAFRPIIRNVENKIVDYRTHRYRSVVTNHFIIRYDEGISEDVVAMVAKTAEDKYRHTVEIFEYDPQEKILLVLYDDPEALMRTTMLKKGSPPMGVYYGNTVHILNPIHWVKEQENLEASFYSEGPLLHELVHLFTDHLAKGNFPLWFTEGVSLYFEYRIDGYEWGKEVVFEAGEYSLEDLTNNFHGLNEYLAYTRSFRIINNFVQERGIDALMEIIKALGEGKNIEEFIHLF</sequence>
<evidence type="ECO:0000259" key="2">
    <source>
        <dbReference type="Pfam" id="PF13485"/>
    </source>
</evidence>
<feature type="transmembrane region" description="Helical" evidence="1">
    <location>
        <begin position="12"/>
        <end position="31"/>
    </location>
</feature>
<keyword evidence="1" id="KW-0472">Membrane</keyword>
<dbReference type="OrthoDB" id="9787613at2"/>
<dbReference type="RefSeq" id="WP_089283386.1">
    <property type="nucleotide sequence ID" value="NZ_FZOJ01000012.1"/>
</dbReference>
<proteinExistence type="predicted"/>